<keyword evidence="1" id="KW-0472">Membrane</keyword>
<evidence type="ECO:0000313" key="3">
    <source>
        <dbReference type="Proteomes" id="UP000518752"/>
    </source>
</evidence>
<dbReference type="Proteomes" id="UP000518752">
    <property type="component" value="Unassembled WGS sequence"/>
</dbReference>
<organism evidence="2 3">
    <name type="scientific">Collybiopsis confluens</name>
    <dbReference type="NCBI Taxonomy" id="2823264"/>
    <lineage>
        <taxon>Eukaryota</taxon>
        <taxon>Fungi</taxon>
        <taxon>Dikarya</taxon>
        <taxon>Basidiomycota</taxon>
        <taxon>Agaricomycotina</taxon>
        <taxon>Agaricomycetes</taxon>
        <taxon>Agaricomycetidae</taxon>
        <taxon>Agaricales</taxon>
        <taxon>Marasmiineae</taxon>
        <taxon>Omphalotaceae</taxon>
        <taxon>Collybiopsis</taxon>
    </lineage>
</organism>
<dbReference type="OrthoDB" id="3362246at2759"/>
<protein>
    <submittedName>
        <fullName evidence="2">Uncharacterized protein</fullName>
    </submittedName>
</protein>
<keyword evidence="1" id="KW-1133">Transmembrane helix</keyword>
<evidence type="ECO:0000256" key="1">
    <source>
        <dbReference type="SAM" id="Phobius"/>
    </source>
</evidence>
<gene>
    <name evidence="2" type="ORF">D9757_008024</name>
</gene>
<name>A0A8H5H5H9_9AGAR</name>
<reference evidence="2 3" key="1">
    <citation type="journal article" date="2020" name="ISME J.">
        <title>Uncovering the hidden diversity of litter-decomposition mechanisms in mushroom-forming fungi.</title>
        <authorList>
            <person name="Floudas D."/>
            <person name="Bentzer J."/>
            <person name="Ahren D."/>
            <person name="Johansson T."/>
            <person name="Persson P."/>
            <person name="Tunlid A."/>
        </authorList>
    </citation>
    <scope>NUCLEOTIDE SEQUENCE [LARGE SCALE GENOMIC DNA]</scope>
    <source>
        <strain evidence="2 3">CBS 406.79</strain>
    </source>
</reference>
<dbReference type="AlphaFoldDB" id="A0A8H5H5H9"/>
<keyword evidence="3" id="KW-1185">Reference proteome</keyword>
<sequence length="151" mass="15626">MPKNPPCFLGATALLLTIFLYFLVRLRKLVVGGEMTSSALKTFDNANSTSYTWTVDISAGTAVTIELKDNTGTSAYSDEVTIQSGTDTSTTTRIKSTVLIFEALSSATSTGSSGTSSSTTAASFSTSNAASLSDSDYGAVGIFGLIVAFVL</sequence>
<keyword evidence="1" id="KW-0812">Transmembrane</keyword>
<dbReference type="EMBL" id="JAACJN010000084">
    <property type="protein sequence ID" value="KAF5377341.1"/>
    <property type="molecule type" value="Genomic_DNA"/>
</dbReference>
<proteinExistence type="predicted"/>
<feature type="transmembrane region" description="Helical" evidence="1">
    <location>
        <begin position="6"/>
        <end position="24"/>
    </location>
</feature>
<comment type="caution">
    <text evidence="2">The sequence shown here is derived from an EMBL/GenBank/DDBJ whole genome shotgun (WGS) entry which is preliminary data.</text>
</comment>
<accession>A0A8H5H5H9</accession>
<evidence type="ECO:0000313" key="2">
    <source>
        <dbReference type="EMBL" id="KAF5377341.1"/>
    </source>
</evidence>